<dbReference type="EMBL" id="JAOWLB010000001">
    <property type="protein sequence ID" value="MCV2887078.1"/>
    <property type="molecule type" value="Genomic_DNA"/>
</dbReference>
<dbReference type="Pfam" id="PF00211">
    <property type="entry name" value="Guanylate_cyc"/>
    <property type="match status" value="1"/>
</dbReference>
<evidence type="ECO:0000256" key="1">
    <source>
        <dbReference type="PROSITE-ProRule" id="PRU00339"/>
    </source>
</evidence>
<dbReference type="InterPro" id="IPR011990">
    <property type="entry name" value="TPR-like_helical_dom_sf"/>
</dbReference>
<dbReference type="InterPro" id="IPR050697">
    <property type="entry name" value="Adenylyl/Guanylyl_Cyclase_3/4"/>
</dbReference>
<proteinExistence type="predicted"/>
<protein>
    <submittedName>
        <fullName evidence="3">Adenylate/guanylate cyclase domain-containing protein</fullName>
    </submittedName>
</protein>
<dbReference type="InterPro" id="IPR019734">
    <property type="entry name" value="TPR_rpt"/>
</dbReference>
<keyword evidence="4" id="KW-1185">Reference proteome</keyword>
<evidence type="ECO:0000259" key="2">
    <source>
        <dbReference type="PROSITE" id="PS50125"/>
    </source>
</evidence>
<dbReference type="PANTHER" id="PTHR43081">
    <property type="entry name" value="ADENYLATE CYCLASE, TERMINAL-DIFFERENTIATION SPECIFIC-RELATED"/>
    <property type="match status" value="1"/>
</dbReference>
<dbReference type="CDD" id="cd07302">
    <property type="entry name" value="CHD"/>
    <property type="match status" value="1"/>
</dbReference>
<evidence type="ECO:0000313" key="4">
    <source>
        <dbReference type="Proteomes" id="UP001320899"/>
    </source>
</evidence>
<accession>A0ABT3AEG7</accession>
<evidence type="ECO:0000313" key="3">
    <source>
        <dbReference type="EMBL" id="MCV2887078.1"/>
    </source>
</evidence>
<reference evidence="3 4" key="1">
    <citation type="submission" date="2022-10" db="EMBL/GenBank/DDBJ databases">
        <title>Ruegeria sp. nov., isolated from ocean surface sediments.</title>
        <authorList>
            <person name="He W."/>
            <person name="Xue H.-P."/>
            <person name="Zhang D.-F."/>
        </authorList>
    </citation>
    <scope>NUCLEOTIDE SEQUENCE [LARGE SCALE GENOMIC DNA]</scope>
    <source>
        <strain evidence="3 4">XHP0148</strain>
    </source>
</reference>
<gene>
    <name evidence="3" type="ORF">OE747_01935</name>
</gene>
<dbReference type="InterPro" id="IPR029787">
    <property type="entry name" value="Nucleotide_cyclase"/>
</dbReference>
<dbReference type="PANTHER" id="PTHR43081:SF19">
    <property type="entry name" value="PH-SENSITIVE ADENYLATE CYCLASE RV1264"/>
    <property type="match status" value="1"/>
</dbReference>
<sequence length="587" mass="65619">MKRRLSTIMAADVVGYSARMQRDETETIERMARLTSLLRDSADKHNGRIFNRAGDGFFLEFSSPVAAVRCAYGIQLHLAQPASRQDIGLDLRIGMHLADVIVQGEDLFGDGVNIASRIEGEAEPGAVVISGAVFEYAKRGAQLRFEKLGERTLKNIEHPVTLYSVIGELGMQSLGTAVIEEPRLPEPAGGERQANSIAVVPFRNLSSDPDQEYFAEGLTDDLITELARFPDVTVISRNASFGLKGIDARAPDIGRSLAARFCLEGGVRRLGSRIRISAHLTDTVTNEQVWAERADCSMEELFDVQDDLVAKIVSRVAGQIERQAEARARRKRPMDLEAYECLIRGLSYYRLGGVTLENTQQALRWFDEALKRDPEFGRAHAWRACALATVAEWTGEDVWDELVRAGKRAIELDETDAESHRIAGSLAFYQSDFELARYHFDRALDLNPSHAYVVGRTGELYNFLGDGKAALTYLDRAKMLDPFLPEYCRELEAVAHYVLGDFETCFRVVGEFARLTRRAAAYRSAAATQLNQPDLVKKSAHDLLMLDPQFDPELFVQTEYYKDRDFAHLLRDRIRDALSAVAVPMAS</sequence>
<comment type="caution">
    <text evidence="3">The sequence shown here is derived from an EMBL/GenBank/DDBJ whole genome shotgun (WGS) entry which is preliminary data.</text>
</comment>
<dbReference type="InterPro" id="IPR001054">
    <property type="entry name" value="A/G_cyclase"/>
</dbReference>
<dbReference type="Proteomes" id="UP001320899">
    <property type="component" value="Unassembled WGS sequence"/>
</dbReference>
<dbReference type="PROSITE" id="PS50005">
    <property type="entry name" value="TPR"/>
    <property type="match status" value="1"/>
</dbReference>
<dbReference type="SUPFAM" id="SSF48452">
    <property type="entry name" value="TPR-like"/>
    <property type="match status" value="1"/>
</dbReference>
<dbReference type="Gene3D" id="3.30.70.1230">
    <property type="entry name" value="Nucleotide cyclase"/>
    <property type="match status" value="1"/>
</dbReference>
<organism evidence="3 4">
    <name type="scientific">Ruegeria aquimaris</name>
    <dbReference type="NCBI Taxonomy" id="2984333"/>
    <lineage>
        <taxon>Bacteria</taxon>
        <taxon>Pseudomonadati</taxon>
        <taxon>Pseudomonadota</taxon>
        <taxon>Alphaproteobacteria</taxon>
        <taxon>Rhodobacterales</taxon>
        <taxon>Roseobacteraceae</taxon>
        <taxon>Ruegeria</taxon>
    </lineage>
</organism>
<name>A0ABT3AEG7_9RHOB</name>
<dbReference type="Gene3D" id="3.40.50.10070">
    <property type="entry name" value="TolB, N-terminal domain"/>
    <property type="match status" value="1"/>
</dbReference>
<dbReference type="RefSeq" id="WP_263826917.1">
    <property type="nucleotide sequence ID" value="NZ_JAOWLB010000001.1"/>
</dbReference>
<feature type="domain" description="Guanylate cyclase" evidence="2">
    <location>
        <begin position="7"/>
        <end position="119"/>
    </location>
</feature>
<dbReference type="Gene3D" id="1.25.40.10">
    <property type="entry name" value="Tetratricopeptide repeat domain"/>
    <property type="match status" value="1"/>
</dbReference>
<dbReference type="SUPFAM" id="SSF55073">
    <property type="entry name" value="Nucleotide cyclase"/>
    <property type="match status" value="1"/>
</dbReference>
<feature type="repeat" description="TPR" evidence="1">
    <location>
        <begin position="417"/>
        <end position="450"/>
    </location>
</feature>
<keyword evidence="1" id="KW-0802">TPR repeat</keyword>
<dbReference type="PROSITE" id="PS50125">
    <property type="entry name" value="GUANYLATE_CYCLASE_2"/>
    <property type="match status" value="1"/>
</dbReference>
<dbReference type="SMART" id="SM00028">
    <property type="entry name" value="TPR"/>
    <property type="match status" value="3"/>
</dbReference>